<feature type="region of interest" description="Disordered" evidence="6">
    <location>
        <begin position="789"/>
        <end position="811"/>
    </location>
</feature>
<dbReference type="InterPro" id="IPR027267">
    <property type="entry name" value="AH/BAR_dom_sf"/>
</dbReference>
<dbReference type="InterPro" id="IPR004148">
    <property type="entry name" value="BAR_dom"/>
</dbReference>
<dbReference type="AlphaFoldDB" id="A0A1D9PWV4"/>
<dbReference type="SMART" id="SM00233">
    <property type="entry name" value="PH"/>
    <property type="match status" value="1"/>
</dbReference>
<dbReference type="InterPro" id="IPR045258">
    <property type="entry name" value="ACAP1/2/3-like"/>
</dbReference>
<dbReference type="Pfam" id="PF01412">
    <property type="entry name" value="ArfGap"/>
    <property type="match status" value="1"/>
</dbReference>
<evidence type="ECO:0000256" key="4">
    <source>
        <dbReference type="PROSITE-ProRule" id="PRU00288"/>
    </source>
</evidence>
<dbReference type="Gene3D" id="1.10.220.150">
    <property type="entry name" value="Arf GTPase activating protein"/>
    <property type="match status" value="1"/>
</dbReference>
<dbReference type="CDD" id="cd07608">
    <property type="entry name" value="BAR_ArfGAP_fungi"/>
    <property type="match status" value="1"/>
</dbReference>
<dbReference type="PANTHER" id="PTHR23180:SF160">
    <property type="entry name" value="ADP-RIBOSYLATION FACTOR GTPASE-ACTIVATING PROTEIN EFFECTOR PROTEIN 1"/>
    <property type="match status" value="1"/>
</dbReference>
<dbReference type="PROSITE" id="PS50115">
    <property type="entry name" value="ARFGAP"/>
    <property type="match status" value="1"/>
</dbReference>
<keyword evidence="5" id="KW-0343">GTPase activation</keyword>
<keyword evidence="3 5" id="KW-0862">Zinc</keyword>
<dbReference type="FunFam" id="1.20.1270.60:FF:000051">
    <property type="entry name" value="ARF GTPase activator (Csx2)"/>
    <property type="match status" value="1"/>
</dbReference>
<dbReference type="GO" id="GO:0005737">
    <property type="term" value="C:cytoplasm"/>
    <property type="evidence" value="ECO:0007669"/>
    <property type="project" value="UniProtKB-SubCell"/>
</dbReference>
<reference evidence="10" key="1">
    <citation type="journal article" date="2017" name="Genome Biol. Evol.">
        <title>The complete genome sequence of the phytopathogenic fungus Sclerotinia sclerotiorum reveals insights into the genome architecture of broad host range pathogens.</title>
        <authorList>
            <person name="Derbyshire M."/>
            <person name="Denton-Giles M."/>
            <person name="Hegedus D."/>
            <person name="Seifbarghy S."/>
            <person name="Rollins J."/>
            <person name="van Kan J."/>
            <person name="Seidl M.F."/>
            <person name="Faino L."/>
            <person name="Mbengue M."/>
            <person name="Navaud O."/>
            <person name="Raffaele S."/>
            <person name="Hammond-Kosack K."/>
            <person name="Heard S."/>
            <person name="Oliver R."/>
        </authorList>
    </citation>
    <scope>NUCLEOTIDE SEQUENCE [LARGE SCALE GENOMIC DNA]</scope>
    <source>
        <strain evidence="10">ATCC 18683 / 1980 / Ss-1</strain>
    </source>
</reference>
<proteinExistence type="predicted"/>
<dbReference type="Gene3D" id="1.20.1270.60">
    <property type="entry name" value="Arfaptin homology (AH) domain/BAR domain"/>
    <property type="match status" value="1"/>
</dbReference>
<dbReference type="InterPro" id="IPR011993">
    <property type="entry name" value="PH-like_dom_sf"/>
</dbReference>
<comment type="function">
    <text evidence="5">GTPase-activating protein for the ADP ribosylation factor family.</text>
</comment>
<dbReference type="GO" id="GO:0008270">
    <property type="term" value="F:zinc ion binding"/>
    <property type="evidence" value="ECO:0007669"/>
    <property type="project" value="UniProtKB-KW"/>
</dbReference>
<dbReference type="FunFam" id="1.10.220.150:FF:000017">
    <property type="entry name" value="ARF GTPase activator (Csx2), putative"/>
    <property type="match status" value="1"/>
</dbReference>
<feature type="compositionally biased region" description="Polar residues" evidence="6">
    <location>
        <begin position="560"/>
        <end position="573"/>
    </location>
</feature>
<evidence type="ECO:0000259" key="8">
    <source>
        <dbReference type="PROSITE" id="PS50115"/>
    </source>
</evidence>
<dbReference type="Pfam" id="PF00169">
    <property type="entry name" value="PH"/>
    <property type="match status" value="1"/>
</dbReference>
<dbReference type="InterPro" id="IPR038508">
    <property type="entry name" value="ArfGAP_dom_sf"/>
</dbReference>
<dbReference type="Pfam" id="PF16746">
    <property type="entry name" value="BAR_3"/>
    <property type="match status" value="1"/>
</dbReference>
<protein>
    <recommendedName>
        <fullName evidence="5">ADP-ribosylation factor GTPase-activating protein</fullName>
    </recommendedName>
</protein>
<dbReference type="SUPFAM" id="SSF50729">
    <property type="entry name" value="PH domain-like"/>
    <property type="match status" value="1"/>
</dbReference>
<keyword evidence="5" id="KW-0677">Repeat</keyword>
<evidence type="ECO:0000256" key="5">
    <source>
        <dbReference type="RuleBase" id="RU369028"/>
    </source>
</evidence>
<evidence type="ECO:0000256" key="2">
    <source>
        <dbReference type="ARBA" id="ARBA00022771"/>
    </source>
</evidence>
<keyword evidence="5" id="KW-0963">Cytoplasm</keyword>
<gene>
    <name evidence="9" type="ORF">sscle_02g019680</name>
</gene>
<evidence type="ECO:0000256" key="6">
    <source>
        <dbReference type="SAM" id="MobiDB-lite"/>
    </source>
</evidence>
<dbReference type="Gene3D" id="2.30.29.30">
    <property type="entry name" value="Pleckstrin-homology domain (PH domain)/Phosphotyrosine-binding domain (PTB)"/>
    <property type="match status" value="1"/>
</dbReference>
<dbReference type="SUPFAM" id="SSF103657">
    <property type="entry name" value="BAR/IMD domain-like"/>
    <property type="match status" value="1"/>
</dbReference>
<evidence type="ECO:0000259" key="7">
    <source>
        <dbReference type="PROSITE" id="PS50003"/>
    </source>
</evidence>
<dbReference type="InterPro" id="IPR001849">
    <property type="entry name" value="PH_domain"/>
</dbReference>
<evidence type="ECO:0000313" key="9">
    <source>
        <dbReference type="EMBL" id="APA07198.1"/>
    </source>
</evidence>
<feature type="compositionally biased region" description="Low complexity" evidence="6">
    <location>
        <begin position="797"/>
        <end position="809"/>
    </location>
</feature>
<feature type="domain" description="PH" evidence="7">
    <location>
        <begin position="649"/>
        <end position="755"/>
    </location>
</feature>
<dbReference type="InterPro" id="IPR037278">
    <property type="entry name" value="ARFGAP/RecO"/>
</dbReference>
<evidence type="ECO:0000256" key="3">
    <source>
        <dbReference type="ARBA" id="ARBA00022833"/>
    </source>
</evidence>
<dbReference type="InterPro" id="IPR001164">
    <property type="entry name" value="ArfGAP_dom"/>
</dbReference>
<dbReference type="PROSITE" id="PS50003">
    <property type="entry name" value="PH_DOMAIN"/>
    <property type="match status" value="1"/>
</dbReference>
<dbReference type="GO" id="GO:0005096">
    <property type="term" value="F:GTPase activator activity"/>
    <property type="evidence" value="ECO:0007669"/>
    <property type="project" value="UniProtKB-KW"/>
</dbReference>
<feature type="domain" description="Arf-GAP" evidence="8">
    <location>
        <begin position="835"/>
        <end position="959"/>
    </location>
</feature>
<feature type="region of interest" description="Disordered" evidence="6">
    <location>
        <begin position="553"/>
        <end position="573"/>
    </location>
</feature>
<dbReference type="OrthoDB" id="10266696at2759"/>
<comment type="subcellular location">
    <subcellularLocation>
        <location evidence="5">Cytoplasm</location>
    </subcellularLocation>
</comment>
<keyword evidence="1 5" id="KW-0479">Metal-binding</keyword>
<dbReference type="EMBL" id="CP017815">
    <property type="protein sequence ID" value="APA07198.1"/>
    <property type="molecule type" value="Genomic_DNA"/>
</dbReference>
<dbReference type="PANTHER" id="PTHR23180">
    <property type="entry name" value="CENTAURIN/ARF"/>
    <property type="match status" value="1"/>
</dbReference>
<keyword evidence="5" id="KW-0040">ANK repeat</keyword>
<dbReference type="FunFam" id="2.30.29.30:FF:000252">
    <property type="entry name" value="ARF GTPase activator (Csx2)"/>
    <property type="match status" value="1"/>
</dbReference>
<dbReference type="Proteomes" id="UP000177798">
    <property type="component" value="Chromosome 2"/>
</dbReference>
<dbReference type="SMART" id="SM00105">
    <property type="entry name" value="ArfGap"/>
    <property type="match status" value="1"/>
</dbReference>
<dbReference type="SUPFAM" id="SSF57863">
    <property type="entry name" value="ArfGap/RecO-like zinc finger"/>
    <property type="match status" value="1"/>
</dbReference>
<sequence length="1116" mass="124296">MGNVSSRPDDGAPLYLRDQNRLTISSLSITNQRRRTLLNIVPNGFPATRVSAIRDLGDNSVVEYVQDPDTLPGAAPNLLLKVNNDEELTFHFTFIIRQSQGFLSATNGAKDVVGLMDTVINGLTYVSASTAREVENLVTREFHADPNLHKNANVQLVGDYSTGGSQSVSFEWSWKWRPPKPTEDRGGGWRNNCSFLEYDQRAHRLNTLASFSFWVSNPQPLSMPGSPSPPFHLVPPPKLRLPSSQSLDSRVSGQELSYSFEDAPPSPNPLSLDFIVPQSHFTDAPKVDVSCQRPGEDMSATEDGPLFRATMKALEQKTGNMRTRMKKVLRKAEAAQIAQMQCNDAIGGFMEALREASNSNANAVQPALDHYFDKIAREILQYEKQNAINLEKVIIEPLAKLYTLDIKQAESKKRDFEEESKDYYAYVSRYLGQRQDSLKQKKRVESDTKYQTKRRNFELKRFDYSSFMQDLHGGRKEQEVLSHLTKYADAQTRSYLAAAKKVEQMLPQLEALSAEVQDADKEFQYQRTEREEKRRNLEKSTVTYVEPETVPVETVAPGTSSSGNGAYTSDTELNRADSTGHQLRIVPTNSTIATVTNGGATEFSRTPGSLSSVHGGPVGSPAANPRFRGIRDLEEKDHSQITASEKLGTQRKEGLLWALSRPGSHVDPRGLNKQAWHKFWIVLDAGKLSEYSNWKQRLDLHMEPIDLRMASVREARDAERRFCFEVITPQYKRVYQATSEDDMKNWISAINNALQSAVEGRGMKDYPALTPQPEAHSMRRDIGSILTGKSSSLNQGHSSNHNNTSNTNNVFRRTTVGARPAYGRSNSSSFDESPDKLLQLLRETDQGNCWCADCGSGIKTEWVSINLAIILCIECSGIHRSLGTHISKVRSLTLDINSFTTDIVELLLLVGNRVSNMIWEARLDLATKPTPQATREQRLKFITAKYVDRAFVEPISSTLSRYGTADETLLAAIKKNDVQQVIYALALKANPNVTDRSRGTHSVFLALAAADPASPAQVASPTRVEHAAKIVPFPIAEMLVQHGAEIPTVLPAFPLSRSATLYIEQKTHRGGSTNDTLAALPTTMTQQDKLKEREARLQKRVSAGGRLAKAPIQERS</sequence>
<evidence type="ECO:0000313" key="10">
    <source>
        <dbReference type="Proteomes" id="UP000177798"/>
    </source>
</evidence>
<keyword evidence="2 4" id="KW-0863">Zinc-finger</keyword>
<evidence type="ECO:0000256" key="1">
    <source>
        <dbReference type="ARBA" id="ARBA00022723"/>
    </source>
</evidence>
<dbReference type="CDD" id="cd08204">
    <property type="entry name" value="ArfGap"/>
    <property type="match status" value="1"/>
</dbReference>
<organism evidence="9 10">
    <name type="scientific">Sclerotinia sclerotiorum (strain ATCC 18683 / 1980 / Ss-1)</name>
    <name type="common">White mold</name>
    <name type="synonym">Whetzelinia sclerotiorum</name>
    <dbReference type="NCBI Taxonomy" id="665079"/>
    <lineage>
        <taxon>Eukaryota</taxon>
        <taxon>Fungi</taxon>
        <taxon>Dikarya</taxon>
        <taxon>Ascomycota</taxon>
        <taxon>Pezizomycotina</taxon>
        <taxon>Leotiomycetes</taxon>
        <taxon>Helotiales</taxon>
        <taxon>Sclerotiniaceae</taxon>
        <taxon>Sclerotinia</taxon>
    </lineage>
</organism>
<dbReference type="VEuPathDB" id="FungiDB:sscle_02g019680"/>
<name>A0A1D9PWV4_SCLS1</name>
<accession>A0A1D9PWV4</accession>